<feature type="compositionally biased region" description="Polar residues" evidence="1">
    <location>
        <begin position="399"/>
        <end position="409"/>
    </location>
</feature>
<sequence length="419" mass="47016">MRFFRTSAAFQARTRRLSTPDTPAAETSSTALSSCLPRKTYPGGRRRRLAWKFGNMATAMPDKVKAVLEKLEVKDQVVLRSYLAGLRDELKGWKTRVEHPDDDEHAHYHGHERCVQKKILLSTTALKNSSPALSCTADHGHDGADHDVEMEHAHEHEHGHGHDHKEHGCTDESHDHKHEHEHKHEHGHDHKEVACTHESHDHGHDHEKKDHSHEHEHAHDHKEEKKDHSHEHEHAHDHKEEKKEVRATVTEDLKHGHSHEKEEKKEVPEWKKRAMESGADASAAPFGGSWNTESTTSATKAGCALAAEMLKDSSVQTQSLKRSACLGSGSGVSRVMRSSRPAQQKCKSAPKSCRFAGVESTKRNRESKPPLSTLHRKTTSRPSRQDSPRQRSFPGPSALQKSTHPSDVSQGVDGPPERS</sequence>
<dbReference type="Proteomes" id="UP000266841">
    <property type="component" value="Unassembled WGS sequence"/>
</dbReference>
<dbReference type="OMA" id="ACTHESH"/>
<feature type="region of interest" description="Disordered" evidence="1">
    <location>
        <begin position="153"/>
        <end position="295"/>
    </location>
</feature>
<dbReference type="eggNOG" id="ENOG502QYR8">
    <property type="taxonomic scope" value="Eukaryota"/>
</dbReference>
<evidence type="ECO:0000256" key="1">
    <source>
        <dbReference type="SAM" id="MobiDB-lite"/>
    </source>
</evidence>
<dbReference type="AlphaFoldDB" id="K0TQN2"/>
<gene>
    <name evidence="2" type="ORF">THAOC_01897</name>
</gene>
<dbReference type="EMBL" id="AGNL01002284">
    <property type="protein sequence ID" value="EJK76342.1"/>
    <property type="molecule type" value="Genomic_DNA"/>
</dbReference>
<evidence type="ECO:0000313" key="3">
    <source>
        <dbReference type="Proteomes" id="UP000266841"/>
    </source>
</evidence>
<protein>
    <submittedName>
        <fullName evidence="2">Uncharacterized protein</fullName>
    </submittedName>
</protein>
<evidence type="ECO:0000313" key="2">
    <source>
        <dbReference type="EMBL" id="EJK76342.1"/>
    </source>
</evidence>
<feature type="compositionally biased region" description="Low complexity" evidence="1">
    <location>
        <begin position="331"/>
        <end position="340"/>
    </location>
</feature>
<feature type="region of interest" description="Disordered" evidence="1">
    <location>
        <begin position="313"/>
        <end position="419"/>
    </location>
</feature>
<organism evidence="2 3">
    <name type="scientific">Thalassiosira oceanica</name>
    <name type="common">Marine diatom</name>
    <dbReference type="NCBI Taxonomy" id="159749"/>
    <lineage>
        <taxon>Eukaryota</taxon>
        <taxon>Sar</taxon>
        <taxon>Stramenopiles</taxon>
        <taxon>Ochrophyta</taxon>
        <taxon>Bacillariophyta</taxon>
        <taxon>Coscinodiscophyceae</taxon>
        <taxon>Thalassiosirophycidae</taxon>
        <taxon>Thalassiosirales</taxon>
        <taxon>Thalassiosiraceae</taxon>
        <taxon>Thalassiosira</taxon>
    </lineage>
</organism>
<proteinExistence type="predicted"/>
<reference evidence="2 3" key="1">
    <citation type="journal article" date="2012" name="Genome Biol.">
        <title>Genome and low-iron response of an oceanic diatom adapted to chronic iron limitation.</title>
        <authorList>
            <person name="Lommer M."/>
            <person name="Specht M."/>
            <person name="Roy A.S."/>
            <person name="Kraemer L."/>
            <person name="Andreson R."/>
            <person name="Gutowska M.A."/>
            <person name="Wolf J."/>
            <person name="Bergner S.V."/>
            <person name="Schilhabel M.B."/>
            <person name="Klostermeier U.C."/>
            <person name="Beiko R.G."/>
            <person name="Rosenstiel P."/>
            <person name="Hippler M."/>
            <person name="Laroche J."/>
        </authorList>
    </citation>
    <scope>NUCLEOTIDE SEQUENCE [LARGE SCALE GENOMIC DNA]</scope>
    <source>
        <strain evidence="2 3">CCMP1005</strain>
    </source>
</reference>
<feature type="non-terminal residue" evidence="2">
    <location>
        <position position="419"/>
    </location>
</feature>
<keyword evidence="3" id="KW-1185">Reference proteome</keyword>
<accession>K0TQN2</accession>
<name>K0TQN2_THAOC</name>
<feature type="compositionally biased region" description="Basic and acidic residues" evidence="1">
    <location>
        <begin position="153"/>
        <end position="275"/>
    </location>
</feature>
<comment type="caution">
    <text evidence="2">The sequence shown here is derived from an EMBL/GenBank/DDBJ whole genome shotgun (WGS) entry which is preliminary data.</text>
</comment>